<evidence type="ECO:0000313" key="3">
    <source>
        <dbReference type="Proteomes" id="UP001140949"/>
    </source>
</evidence>
<protein>
    <submittedName>
        <fullName evidence="2">Pollen-specific leucine-rich repeat extensin-like protein 4</fullName>
    </submittedName>
</protein>
<dbReference type="EMBL" id="JANAVB010028818">
    <property type="protein sequence ID" value="KAJ6815591.1"/>
    <property type="molecule type" value="Genomic_DNA"/>
</dbReference>
<organism evidence="2 3">
    <name type="scientific">Iris pallida</name>
    <name type="common">Sweet iris</name>
    <dbReference type="NCBI Taxonomy" id="29817"/>
    <lineage>
        <taxon>Eukaryota</taxon>
        <taxon>Viridiplantae</taxon>
        <taxon>Streptophyta</taxon>
        <taxon>Embryophyta</taxon>
        <taxon>Tracheophyta</taxon>
        <taxon>Spermatophyta</taxon>
        <taxon>Magnoliopsida</taxon>
        <taxon>Liliopsida</taxon>
        <taxon>Asparagales</taxon>
        <taxon>Iridaceae</taxon>
        <taxon>Iridoideae</taxon>
        <taxon>Irideae</taxon>
        <taxon>Iris</taxon>
    </lineage>
</organism>
<name>A0AAX6HPC4_IRIPA</name>
<evidence type="ECO:0000313" key="2">
    <source>
        <dbReference type="EMBL" id="KAJ6842573.1"/>
    </source>
</evidence>
<dbReference type="AlphaFoldDB" id="A0AAX6HPC4"/>
<sequence length="61" mass="7442">MVGLHWRRGGALWRSKAELREQELAERKNRKYYCNRILGVPIFYRKGVTCPPRQRWHECKL</sequence>
<reference evidence="2" key="1">
    <citation type="journal article" date="2023" name="GigaByte">
        <title>Genome assembly of the bearded iris, Iris pallida Lam.</title>
        <authorList>
            <person name="Bruccoleri R.E."/>
            <person name="Oakeley E.J."/>
            <person name="Faust A.M.E."/>
            <person name="Altorfer M."/>
            <person name="Dessus-Babus S."/>
            <person name="Burckhardt D."/>
            <person name="Oertli M."/>
            <person name="Naumann U."/>
            <person name="Petersen F."/>
            <person name="Wong J."/>
        </authorList>
    </citation>
    <scope>NUCLEOTIDE SEQUENCE</scope>
    <source>
        <strain evidence="2">GSM-AAB239-AS_SAM_17_03QT</strain>
    </source>
</reference>
<reference evidence="2" key="2">
    <citation type="submission" date="2023-04" db="EMBL/GenBank/DDBJ databases">
        <authorList>
            <person name="Bruccoleri R.E."/>
            <person name="Oakeley E.J."/>
            <person name="Faust A.-M."/>
            <person name="Dessus-Babus S."/>
            <person name="Altorfer M."/>
            <person name="Burckhardt D."/>
            <person name="Oertli M."/>
            <person name="Naumann U."/>
            <person name="Petersen F."/>
            <person name="Wong J."/>
        </authorList>
    </citation>
    <scope>NUCLEOTIDE SEQUENCE</scope>
    <source>
        <strain evidence="2">GSM-AAB239-AS_SAM_17_03QT</strain>
        <tissue evidence="2">Leaf</tissue>
    </source>
</reference>
<accession>A0AAX6HPC4</accession>
<keyword evidence="3" id="KW-1185">Reference proteome</keyword>
<proteinExistence type="predicted"/>
<comment type="caution">
    <text evidence="2">The sequence shown here is derived from an EMBL/GenBank/DDBJ whole genome shotgun (WGS) entry which is preliminary data.</text>
</comment>
<evidence type="ECO:0000313" key="1">
    <source>
        <dbReference type="EMBL" id="KAJ6815591.1"/>
    </source>
</evidence>
<dbReference type="Proteomes" id="UP001140949">
    <property type="component" value="Unassembled WGS sequence"/>
</dbReference>
<gene>
    <name evidence="1" type="ORF">M6B38_134000</name>
    <name evidence="2" type="ORF">M6B38_300945</name>
</gene>
<dbReference type="EMBL" id="JANAVB010007482">
    <property type="protein sequence ID" value="KAJ6842573.1"/>
    <property type="molecule type" value="Genomic_DNA"/>
</dbReference>